<proteinExistence type="predicted"/>
<sequence>MFDLQYDANAFRKTIDELVPRYQQSAVLSLLETAEAGDKDFDAIGLGLTGEKTDAGFVFLTGTRAQENGQTIWGAIKAELYDFLCTKSKKYANERKDGATTIKHAVIIIATAVSAQFHVTVGVIAGAVTVALMSALKITRNAWCEINQPIKQ</sequence>
<dbReference type="RefSeq" id="WP_150612263.1">
    <property type="nucleotide sequence ID" value="NZ_CABPRU010000003.1"/>
</dbReference>
<name>A0A5E4TSS3_9BURK</name>
<dbReference type="EMBL" id="CABPRU010000003">
    <property type="protein sequence ID" value="VVD89654.1"/>
    <property type="molecule type" value="Genomic_DNA"/>
</dbReference>
<gene>
    <name evidence="1" type="ORF">PTE31013_01562</name>
</gene>
<dbReference type="OrthoDB" id="9255689at2"/>
<dbReference type="AlphaFoldDB" id="A0A5E4TSS3"/>
<accession>A0A5E4TSS3</accession>
<evidence type="ECO:0000313" key="1">
    <source>
        <dbReference type="EMBL" id="VVD89654.1"/>
    </source>
</evidence>
<reference evidence="1 2" key="1">
    <citation type="submission" date="2019-08" db="EMBL/GenBank/DDBJ databases">
        <authorList>
            <person name="Peeters C."/>
        </authorList>
    </citation>
    <scope>NUCLEOTIDE SEQUENCE [LARGE SCALE GENOMIC DNA]</scope>
    <source>
        <strain evidence="1 2">LMG 31013</strain>
    </source>
</reference>
<evidence type="ECO:0000313" key="2">
    <source>
        <dbReference type="Proteomes" id="UP000334380"/>
    </source>
</evidence>
<dbReference type="Proteomes" id="UP000334380">
    <property type="component" value="Unassembled WGS sequence"/>
</dbReference>
<organism evidence="1 2">
    <name type="scientific">Pandoraea terrigena</name>
    <dbReference type="NCBI Taxonomy" id="2508292"/>
    <lineage>
        <taxon>Bacteria</taxon>
        <taxon>Pseudomonadati</taxon>
        <taxon>Pseudomonadota</taxon>
        <taxon>Betaproteobacteria</taxon>
        <taxon>Burkholderiales</taxon>
        <taxon>Burkholderiaceae</taxon>
        <taxon>Pandoraea</taxon>
    </lineage>
</organism>
<protein>
    <submittedName>
        <fullName evidence="1">Uncharacterized protein</fullName>
    </submittedName>
</protein>
<keyword evidence="2" id="KW-1185">Reference proteome</keyword>